<dbReference type="InterPro" id="IPR009057">
    <property type="entry name" value="Homeodomain-like_sf"/>
</dbReference>
<gene>
    <name evidence="4" type="ORF">ABDB84_01110</name>
</gene>
<evidence type="ECO:0000256" key="1">
    <source>
        <dbReference type="ARBA" id="ARBA00023125"/>
    </source>
</evidence>
<dbReference type="Gene3D" id="1.10.357.10">
    <property type="entry name" value="Tetracycline Repressor, domain 2"/>
    <property type="match status" value="1"/>
</dbReference>
<dbReference type="Proteomes" id="UP001410394">
    <property type="component" value="Unassembled WGS sequence"/>
</dbReference>
<comment type="caution">
    <text evidence="4">The sequence shown here is derived from an EMBL/GenBank/DDBJ whole genome shotgun (WGS) entry which is preliminary data.</text>
</comment>
<dbReference type="PROSITE" id="PS50977">
    <property type="entry name" value="HTH_TETR_2"/>
    <property type="match status" value="1"/>
</dbReference>
<dbReference type="InterPro" id="IPR041669">
    <property type="entry name" value="TetR_C_15"/>
</dbReference>
<dbReference type="Pfam" id="PF00440">
    <property type="entry name" value="TetR_N"/>
    <property type="match status" value="1"/>
</dbReference>
<accession>A0ABU9YTK1</accession>
<protein>
    <submittedName>
        <fullName evidence="4">TetR/AcrR family transcriptional regulator</fullName>
    </submittedName>
</protein>
<dbReference type="Pfam" id="PF17918">
    <property type="entry name" value="TetR_C_15"/>
    <property type="match status" value="1"/>
</dbReference>
<organism evidence="4 5">
    <name type="scientific">Uliginosibacterium sediminicola</name>
    <dbReference type="NCBI Taxonomy" id="2024550"/>
    <lineage>
        <taxon>Bacteria</taxon>
        <taxon>Pseudomonadati</taxon>
        <taxon>Pseudomonadota</taxon>
        <taxon>Betaproteobacteria</taxon>
        <taxon>Rhodocyclales</taxon>
        <taxon>Zoogloeaceae</taxon>
        <taxon>Uliginosibacterium</taxon>
    </lineage>
</organism>
<feature type="domain" description="HTH tetR-type" evidence="3">
    <location>
        <begin position="1"/>
        <end position="58"/>
    </location>
</feature>
<sequence length="195" mass="21504">MDAILDAAAELVAVEGLAAVSMHSLARRARSSIGSLYHFFADREAVLNALRERHLLVMRQITQQLAQTPDALWQQYTAEAVILHLLSPYIAYIRAHADFLVLVNGRVPREDGADFVRTILHVLQLRLPALSSERAADYAAMLHAMAAGAMHVGFEIEPARAEVYMREIPRAMAAYLSQIEASLQADDAGIQEDGK</sequence>
<reference evidence="4 5" key="1">
    <citation type="journal article" date="2018" name="Int. J. Syst. Evol. Microbiol.">
        <title>Uliginosibacterium sediminicola sp. nov., isolated from freshwater sediment.</title>
        <authorList>
            <person name="Hwang W.M."/>
            <person name="Kim S.M."/>
            <person name="Kang K."/>
            <person name="Ahn T.Y."/>
        </authorList>
    </citation>
    <scope>NUCLEOTIDE SEQUENCE [LARGE SCALE GENOMIC DNA]</scope>
    <source>
        <strain evidence="4 5">M1-21</strain>
    </source>
</reference>
<feature type="DNA-binding region" description="H-T-H motif" evidence="2">
    <location>
        <begin position="21"/>
        <end position="40"/>
    </location>
</feature>
<evidence type="ECO:0000313" key="5">
    <source>
        <dbReference type="Proteomes" id="UP001410394"/>
    </source>
</evidence>
<evidence type="ECO:0000256" key="2">
    <source>
        <dbReference type="PROSITE-ProRule" id="PRU00335"/>
    </source>
</evidence>
<evidence type="ECO:0000259" key="3">
    <source>
        <dbReference type="PROSITE" id="PS50977"/>
    </source>
</evidence>
<dbReference type="SUPFAM" id="SSF46689">
    <property type="entry name" value="Homeodomain-like"/>
    <property type="match status" value="1"/>
</dbReference>
<proteinExistence type="predicted"/>
<name>A0ABU9YTK1_9RHOO</name>
<dbReference type="InterPro" id="IPR001647">
    <property type="entry name" value="HTH_TetR"/>
</dbReference>
<dbReference type="EMBL" id="JBDIVE010000001">
    <property type="protein sequence ID" value="MEN3067053.1"/>
    <property type="molecule type" value="Genomic_DNA"/>
</dbReference>
<keyword evidence="1 2" id="KW-0238">DNA-binding</keyword>
<dbReference type="RefSeq" id="WP_345917821.1">
    <property type="nucleotide sequence ID" value="NZ_JBDIVE010000001.1"/>
</dbReference>
<dbReference type="PRINTS" id="PR00455">
    <property type="entry name" value="HTHTETR"/>
</dbReference>
<evidence type="ECO:0000313" key="4">
    <source>
        <dbReference type="EMBL" id="MEN3067053.1"/>
    </source>
</evidence>
<keyword evidence="5" id="KW-1185">Reference proteome</keyword>